<sequence length="633" mass="67684">MNFFEHQAAARRGSGRLVLLFLLAVAGIVLAVDLATLLFTGSWGATAAATVATLLVIALGSLYRIASLRGGGAVVAAQMGGTLVPEDTREPSLRRLRNVVEEIAIASGVPVPRLFVMEQEAGINAFAAGYSPSDAAIAVTRGALDRLNRDELQGVIAHEFAHVLNGDMRLNIRLIGLLFGILMLSLIGQRILIYGRLGRSRDGTPILVAALVAMAVGAIGVFFGRMIKAGVSRQRELLADASAVQFTRQTRGLAGALKKIGGLDAGSKLQDKADAEEVSHMLFGPGAALSGLFATHPPLVERIRRLEPTFDARQLQQLEARWRTAPPDGLAEDLALGLAGRDVVAGGPPPLPSAGAQLAVTPPMVAGQVAAPGDDDYRRAHDLVESLGPDLRTLARQREAVMPLLLGLLLDTDAVVAARQRSEIVARCGEALAQQAFDLRRQELEALHPALRLPLASLAFPVLRQRPRPELERFLDTIDAMVHTDGRVSVFEYCLSKLLQVQVREALDPSRHARFGRNKAAGVRQEFATLLAVLAQAGHPDAPAQAQRAYLAGLQRVLPRDHLPYSPPAEGVQALDAVWEPLDALVPAAKEMLVEALVDAVSQDQRVNVAEAELLRTVCAVLHCPLPALLERA</sequence>
<evidence type="ECO:0000259" key="12">
    <source>
        <dbReference type="Pfam" id="PF01435"/>
    </source>
</evidence>
<evidence type="ECO:0000256" key="5">
    <source>
        <dbReference type="ARBA" id="ARBA00022723"/>
    </source>
</evidence>
<accession>A0ABW3LXE3</accession>
<comment type="caution">
    <text evidence="13">The sequence shown here is derived from an EMBL/GenBank/DDBJ whole genome shotgun (WGS) entry which is preliminary data.</text>
</comment>
<comment type="cofactor">
    <cofactor evidence="1">
        <name>Zn(2+)</name>
        <dbReference type="ChEBI" id="CHEBI:29105"/>
    </cofactor>
</comment>
<keyword evidence="8 11" id="KW-1133">Transmembrane helix</keyword>
<keyword evidence="9" id="KW-0482">Metalloprotease</keyword>
<keyword evidence="14" id="KW-1185">Reference proteome</keyword>
<dbReference type="RefSeq" id="WP_162377711.1">
    <property type="nucleotide sequence ID" value="NZ_JBHTKN010000002.1"/>
</dbReference>
<evidence type="ECO:0000256" key="1">
    <source>
        <dbReference type="ARBA" id="ARBA00001947"/>
    </source>
</evidence>
<feature type="transmembrane region" description="Helical" evidence="11">
    <location>
        <begin position="174"/>
        <end position="194"/>
    </location>
</feature>
<keyword evidence="4 11" id="KW-0812">Transmembrane</keyword>
<name>A0ABW3LXE3_9GAMM</name>
<evidence type="ECO:0000256" key="11">
    <source>
        <dbReference type="SAM" id="Phobius"/>
    </source>
</evidence>
<dbReference type="Gene3D" id="3.30.2010.10">
    <property type="entry name" value="Metalloproteases ('zincins'), catalytic domain"/>
    <property type="match status" value="1"/>
</dbReference>
<evidence type="ECO:0000256" key="8">
    <source>
        <dbReference type="ARBA" id="ARBA00022989"/>
    </source>
</evidence>
<keyword evidence="6" id="KW-0378">Hydrolase</keyword>
<organism evidence="13 14">
    <name type="scientific">Pseudoxanthomonas kaohsiungensis</name>
    <dbReference type="NCBI Taxonomy" id="283923"/>
    <lineage>
        <taxon>Bacteria</taxon>
        <taxon>Pseudomonadati</taxon>
        <taxon>Pseudomonadota</taxon>
        <taxon>Gammaproteobacteria</taxon>
        <taxon>Lysobacterales</taxon>
        <taxon>Lysobacteraceae</taxon>
        <taxon>Pseudoxanthomonas</taxon>
    </lineage>
</organism>
<protein>
    <submittedName>
        <fullName evidence="13">M48 family metallopeptidase</fullName>
    </submittedName>
</protein>
<dbReference type="Pfam" id="PF01435">
    <property type="entry name" value="Peptidase_M48"/>
    <property type="match status" value="1"/>
</dbReference>
<dbReference type="PANTHER" id="PTHR43221">
    <property type="entry name" value="PROTEASE HTPX"/>
    <property type="match status" value="1"/>
</dbReference>
<feature type="transmembrane region" description="Helical" evidence="11">
    <location>
        <begin position="206"/>
        <end position="227"/>
    </location>
</feature>
<evidence type="ECO:0000256" key="9">
    <source>
        <dbReference type="ARBA" id="ARBA00023049"/>
    </source>
</evidence>
<evidence type="ECO:0000256" key="4">
    <source>
        <dbReference type="ARBA" id="ARBA00022692"/>
    </source>
</evidence>
<dbReference type="InterPro" id="IPR001915">
    <property type="entry name" value="Peptidase_M48"/>
</dbReference>
<evidence type="ECO:0000256" key="6">
    <source>
        <dbReference type="ARBA" id="ARBA00022801"/>
    </source>
</evidence>
<keyword evidence="7" id="KW-0862">Zinc</keyword>
<evidence type="ECO:0000256" key="10">
    <source>
        <dbReference type="ARBA" id="ARBA00023136"/>
    </source>
</evidence>
<dbReference type="PANTHER" id="PTHR43221:SF2">
    <property type="entry name" value="PROTEASE HTPX HOMOLOG"/>
    <property type="match status" value="1"/>
</dbReference>
<evidence type="ECO:0000313" key="14">
    <source>
        <dbReference type="Proteomes" id="UP001597033"/>
    </source>
</evidence>
<reference evidence="14" key="1">
    <citation type="journal article" date="2019" name="Int. J. Syst. Evol. Microbiol.">
        <title>The Global Catalogue of Microorganisms (GCM) 10K type strain sequencing project: providing services to taxonomists for standard genome sequencing and annotation.</title>
        <authorList>
            <consortium name="The Broad Institute Genomics Platform"/>
            <consortium name="The Broad Institute Genome Sequencing Center for Infectious Disease"/>
            <person name="Wu L."/>
            <person name="Ma J."/>
        </authorList>
    </citation>
    <scope>NUCLEOTIDE SEQUENCE [LARGE SCALE GENOMIC DNA]</scope>
    <source>
        <strain evidence="14">CCUG 55854</strain>
    </source>
</reference>
<gene>
    <name evidence="13" type="ORF">ACFQ2N_04560</name>
</gene>
<dbReference type="CDD" id="cd07340">
    <property type="entry name" value="M48B_Htpx_like"/>
    <property type="match status" value="1"/>
</dbReference>
<dbReference type="InterPro" id="IPR050083">
    <property type="entry name" value="HtpX_protease"/>
</dbReference>
<feature type="domain" description="Peptidase M48" evidence="12">
    <location>
        <begin position="94"/>
        <end position="307"/>
    </location>
</feature>
<keyword evidence="5" id="KW-0479">Metal-binding</keyword>
<evidence type="ECO:0000256" key="3">
    <source>
        <dbReference type="ARBA" id="ARBA00022670"/>
    </source>
</evidence>
<evidence type="ECO:0000313" key="13">
    <source>
        <dbReference type="EMBL" id="MFD1041620.1"/>
    </source>
</evidence>
<evidence type="ECO:0000256" key="7">
    <source>
        <dbReference type="ARBA" id="ARBA00022833"/>
    </source>
</evidence>
<keyword evidence="3" id="KW-0645">Protease</keyword>
<proteinExistence type="predicted"/>
<evidence type="ECO:0000256" key="2">
    <source>
        <dbReference type="ARBA" id="ARBA00022475"/>
    </source>
</evidence>
<keyword evidence="2" id="KW-1003">Cell membrane</keyword>
<dbReference type="EMBL" id="JBHTKN010000002">
    <property type="protein sequence ID" value="MFD1041620.1"/>
    <property type="molecule type" value="Genomic_DNA"/>
</dbReference>
<dbReference type="Proteomes" id="UP001597033">
    <property type="component" value="Unassembled WGS sequence"/>
</dbReference>
<feature type="transmembrane region" description="Helical" evidence="11">
    <location>
        <begin position="41"/>
        <end position="63"/>
    </location>
</feature>
<keyword evidence="10 11" id="KW-0472">Membrane</keyword>